<feature type="transmembrane region" description="Helical" evidence="2">
    <location>
        <begin position="269"/>
        <end position="291"/>
    </location>
</feature>
<gene>
    <name evidence="4" type="ORF">BJ085DRAFT_37310</name>
</gene>
<dbReference type="AlphaFoldDB" id="A0A4P9ZSI1"/>
<feature type="chain" id="PRO_5020989433" description="Intimal thickness related receptor IRP domain-containing protein" evidence="3">
    <location>
        <begin position="26"/>
        <end position="605"/>
    </location>
</feature>
<evidence type="ECO:0000256" key="3">
    <source>
        <dbReference type="SAM" id="SignalP"/>
    </source>
</evidence>
<keyword evidence="5" id="KW-1185">Reference proteome</keyword>
<accession>A0A4P9ZSI1</accession>
<protein>
    <recommendedName>
        <fullName evidence="6">Intimal thickness related receptor IRP domain-containing protein</fullName>
    </recommendedName>
</protein>
<keyword evidence="2" id="KW-0812">Transmembrane</keyword>
<feature type="transmembrane region" description="Helical" evidence="2">
    <location>
        <begin position="207"/>
        <end position="228"/>
    </location>
</feature>
<evidence type="ECO:0008006" key="6">
    <source>
        <dbReference type="Google" id="ProtNLM"/>
    </source>
</evidence>
<name>A0A4P9ZSI1_9FUNG</name>
<evidence type="ECO:0000313" key="5">
    <source>
        <dbReference type="Proteomes" id="UP000268162"/>
    </source>
</evidence>
<dbReference type="OrthoDB" id="5542996at2759"/>
<feature type="transmembrane region" description="Helical" evidence="2">
    <location>
        <begin position="240"/>
        <end position="257"/>
    </location>
</feature>
<feature type="transmembrane region" description="Helical" evidence="2">
    <location>
        <begin position="342"/>
        <end position="363"/>
    </location>
</feature>
<feature type="signal peptide" evidence="3">
    <location>
        <begin position="1"/>
        <end position="25"/>
    </location>
</feature>
<evidence type="ECO:0000313" key="4">
    <source>
        <dbReference type="EMBL" id="RKP35430.1"/>
    </source>
</evidence>
<feature type="region of interest" description="Disordered" evidence="1">
    <location>
        <begin position="585"/>
        <end position="605"/>
    </location>
</feature>
<reference evidence="5" key="1">
    <citation type="journal article" date="2018" name="Nat. Microbiol.">
        <title>Leveraging single-cell genomics to expand the fungal tree of life.</title>
        <authorList>
            <person name="Ahrendt S.R."/>
            <person name="Quandt C.A."/>
            <person name="Ciobanu D."/>
            <person name="Clum A."/>
            <person name="Salamov A."/>
            <person name="Andreopoulos B."/>
            <person name="Cheng J.F."/>
            <person name="Woyke T."/>
            <person name="Pelin A."/>
            <person name="Henrissat B."/>
            <person name="Reynolds N.K."/>
            <person name="Benny G.L."/>
            <person name="Smith M.E."/>
            <person name="James T.Y."/>
            <person name="Grigoriev I.V."/>
        </authorList>
    </citation>
    <scope>NUCLEOTIDE SEQUENCE [LARGE SCALE GENOMIC DNA]</scope>
    <source>
        <strain evidence="5">RSA 468</strain>
    </source>
</reference>
<evidence type="ECO:0000256" key="2">
    <source>
        <dbReference type="SAM" id="Phobius"/>
    </source>
</evidence>
<sequence>MQLKLNFRLLLGLVVTLALLQSGRGDIGLDYDGTFKMAKMWDFFGDTNVKYYEYEGPVFRLQFRHGCKVIMPSAKWELDEVGTWFSTIIFVHFREAKHYGCMSFTQLIKQLPPVMSALVELGYPPVKLALFGSRVDEIKSFGPPEVELPDNYFWHRPPGLNLALIGRDTAIWINHRFLSGGNSTILGRATQDPGPWNRMIHQPAWEFLRAFTYITHGIAASYACYQLVITLYRCRGRPNVTAAIFLLAMYYLIVNAVCQYGDLQSNGGYTAIFISWSTNSMAFSLMVFLWVKTMHYLEISRFFNFVYVISALNAVNWSILSILMSAAIMTSDRHHYRNATKLLLYVQPVIIILQGGYIFYYGFRFLRLLKNKPPKDPTVRRIQWFTYISYFAFVGYMFLSLASILMCQYREDDINTYIARNVCYKVASLLCYGGIFWMLRAHQAVGNIKVFATNILTDLYSGLGRGVRGRGGGLGGGRRGGGGRGPPRAYKHHHLDYTHRNSLGLETMAGFPGSSPTGMTSDSGATATAVDGSYLNASRTFPGPSGISGMGGGGGGGYHVGFGDSPGFILNPSAGPIPPTTIIGGLSTIPAHKTTSPSNFRMQIP</sequence>
<feature type="transmembrane region" description="Helical" evidence="2">
    <location>
        <begin position="384"/>
        <end position="406"/>
    </location>
</feature>
<keyword evidence="3" id="KW-0732">Signal</keyword>
<keyword evidence="2" id="KW-1133">Transmembrane helix</keyword>
<feature type="transmembrane region" description="Helical" evidence="2">
    <location>
        <begin position="418"/>
        <end position="439"/>
    </location>
</feature>
<organism evidence="4 5">
    <name type="scientific">Dimargaris cristalligena</name>
    <dbReference type="NCBI Taxonomy" id="215637"/>
    <lineage>
        <taxon>Eukaryota</taxon>
        <taxon>Fungi</taxon>
        <taxon>Fungi incertae sedis</taxon>
        <taxon>Zoopagomycota</taxon>
        <taxon>Kickxellomycotina</taxon>
        <taxon>Dimargaritomycetes</taxon>
        <taxon>Dimargaritales</taxon>
        <taxon>Dimargaritaceae</taxon>
        <taxon>Dimargaris</taxon>
    </lineage>
</organism>
<evidence type="ECO:0000256" key="1">
    <source>
        <dbReference type="SAM" id="MobiDB-lite"/>
    </source>
</evidence>
<feature type="compositionally biased region" description="Polar residues" evidence="1">
    <location>
        <begin position="593"/>
        <end position="605"/>
    </location>
</feature>
<dbReference type="Proteomes" id="UP000268162">
    <property type="component" value="Unassembled WGS sequence"/>
</dbReference>
<proteinExistence type="predicted"/>
<keyword evidence="2" id="KW-0472">Membrane</keyword>
<feature type="transmembrane region" description="Helical" evidence="2">
    <location>
        <begin position="303"/>
        <end position="330"/>
    </location>
</feature>
<dbReference type="EMBL" id="ML002872">
    <property type="protein sequence ID" value="RKP35430.1"/>
    <property type="molecule type" value="Genomic_DNA"/>
</dbReference>